<dbReference type="AlphaFoldDB" id="A0A6V7R724"/>
<keyword evidence="7 8" id="KW-0472">Membrane</keyword>
<evidence type="ECO:0000313" key="10">
    <source>
        <dbReference type="EMBL" id="CAD2072844.1"/>
    </source>
</evidence>
<evidence type="ECO:0000256" key="9">
    <source>
        <dbReference type="SAM" id="Phobius"/>
    </source>
</evidence>
<dbReference type="PIRSF" id="PIRSF028784">
    <property type="entry name" value="MrpF"/>
    <property type="match status" value="1"/>
</dbReference>
<protein>
    <recommendedName>
        <fullName evidence="12">Na(+)/H(+) antiporter subunit F1</fullName>
    </recommendedName>
</protein>
<comment type="subcellular location">
    <subcellularLocation>
        <location evidence="1 8">Cell membrane</location>
        <topology evidence="1 8">Multi-pass membrane protein</topology>
    </subcellularLocation>
</comment>
<evidence type="ECO:0000256" key="7">
    <source>
        <dbReference type="ARBA" id="ARBA00023136"/>
    </source>
</evidence>
<dbReference type="Proteomes" id="UP000521032">
    <property type="component" value="Unassembled WGS sequence"/>
</dbReference>
<evidence type="ECO:0000256" key="3">
    <source>
        <dbReference type="ARBA" id="ARBA00022448"/>
    </source>
</evidence>
<evidence type="ECO:0000256" key="6">
    <source>
        <dbReference type="ARBA" id="ARBA00022989"/>
    </source>
</evidence>
<keyword evidence="11" id="KW-1185">Reference proteome</keyword>
<evidence type="ECO:0000313" key="11">
    <source>
        <dbReference type="Proteomes" id="UP000521032"/>
    </source>
</evidence>
<dbReference type="EMBL" id="CAJEWE010000006">
    <property type="protein sequence ID" value="CAD2072844.1"/>
    <property type="molecule type" value="Genomic_DNA"/>
</dbReference>
<feature type="transmembrane region" description="Helical" evidence="9">
    <location>
        <begin position="6"/>
        <end position="25"/>
    </location>
</feature>
<gene>
    <name evidence="10" type="ORF">JEOSCH030_00452</name>
</gene>
<reference evidence="10 11" key="1">
    <citation type="submission" date="2020-07" db="EMBL/GenBank/DDBJ databases">
        <authorList>
            <person name="Criscuolo A."/>
        </authorList>
    </citation>
    <scope>NUCLEOTIDE SEQUENCE [LARGE SCALE GENOMIC DNA]</scope>
    <source>
        <strain evidence="11">CIP 111030</strain>
    </source>
</reference>
<proteinExistence type="inferred from homology"/>
<dbReference type="NCBIfam" id="NF009248">
    <property type="entry name" value="PRK12600.1"/>
    <property type="match status" value="1"/>
</dbReference>
<dbReference type="RefSeq" id="WP_186085423.1">
    <property type="nucleotide sequence ID" value="NZ_BMDB01000001.1"/>
</dbReference>
<feature type="transmembrane region" description="Helical" evidence="9">
    <location>
        <begin position="63"/>
        <end position="85"/>
    </location>
</feature>
<evidence type="ECO:0008006" key="12">
    <source>
        <dbReference type="Google" id="ProtNLM"/>
    </source>
</evidence>
<evidence type="ECO:0000256" key="8">
    <source>
        <dbReference type="PIRNR" id="PIRNR028784"/>
    </source>
</evidence>
<keyword evidence="3 8" id="KW-0813">Transport</keyword>
<evidence type="ECO:0000256" key="1">
    <source>
        <dbReference type="ARBA" id="ARBA00004651"/>
    </source>
</evidence>
<keyword evidence="8" id="KW-0050">Antiport</keyword>
<accession>A0A6V7R724</accession>
<comment type="similarity">
    <text evidence="2 8">Belongs to the CPA3 antiporters (TC 2.A.63) subunit F family.</text>
</comment>
<dbReference type="Pfam" id="PF04066">
    <property type="entry name" value="MrpF_PhaF"/>
    <property type="match status" value="1"/>
</dbReference>
<feature type="transmembrane region" description="Helical" evidence="9">
    <location>
        <begin position="37"/>
        <end position="57"/>
    </location>
</feature>
<dbReference type="GO" id="GO:0015385">
    <property type="term" value="F:sodium:proton antiporter activity"/>
    <property type="evidence" value="ECO:0007669"/>
    <property type="project" value="TreeGrafter"/>
</dbReference>
<keyword evidence="6 9" id="KW-1133">Transmembrane helix</keyword>
<dbReference type="PANTHER" id="PTHR34702">
    <property type="entry name" value="NA(+)/H(+) ANTIPORTER SUBUNIT F1"/>
    <property type="match status" value="1"/>
</dbReference>
<keyword evidence="5 9" id="KW-0812">Transmembrane</keyword>
<dbReference type="PANTHER" id="PTHR34702:SF1">
    <property type="entry name" value="NA(+)_H(+) ANTIPORTER SUBUNIT F"/>
    <property type="match status" value="1"/>
</dbReference>
<sequence length="99" mass="10733">MNLFLNIVFIIAIVGMAIAMGIASYRIIRGPTLHDKIVALDAFGVMLMATIGIFSVLLDTSYLIVVIMLIGMLGAVGTIAMAKFLEKGWVIDIDRDSDE</sequence>
<evidence type="ECO:0000256" key="2">
    <source>
        <dbReference type="ARBA" id="ARBA00009212"/>
    </source>
</evidence>
<dbReference type="GO" id="GO:0005886">
    <property type="term" value="C:plasma membrane"/>
    <property type="evidence" value="ECO:0007669"/>
    <property type="project" value="UniProtKB-SubCell"/>
</dbReference>
<evidence type="ECO:0000256" key="5">
    <source>
        <dbReference type="ARBA" id="ARBA00022692"/>
    </source>
</evidence>
<keyword evidence="8" id="KW-0406">Ion transport</keyword>
<dbReference type="InterPro" id="IPR007208">
    <property type="entry name" value="MrpF/PhaF-like"/>
</dbReference>
<organism evidence="10 11">
    <name type="scientific">Phocicoccus schoeneichii</name>
    <dbReference type="NCBI Taxonomy" id="1812261"/>
    <lineage>
        <taxon>Bacteria</taxon>
        <taxon>Bacillati</taxon>
        <taxon>Bacillota</taxon>
        <taxon>Bacilli</taxon>
        <taxon>Bacillales</taxon>
        <taxon>Salinicoccaceae</taxon>
        <taxon>Phocicoccus</taxon>
    </lineage>
</organism>
<evidence type="ECO:0000256" key="4">
    <source>
        <dbReference type="ARBA" id="ARBA00022475"/>
    </source>
</evidence>
<name>A0A6V7R724_9BACL</name>
<keyword evidence="4 8" id="KW-1003">Cell membrane</keyword>
<comment type="caution">
    <text evidence="10">The sequence shown here is derived from an EMBL/GenBank/DDBJ whole genome shotgun (WGS) entry which is preliminary data.</text>
</comment>